<dbReference type="EMBL" id="JACCBX010000007">
    <property type="protein sequence ID" value="NYE06680.1"/>
    <property type="molecule type" value="Genomic_DNA"/>
</dbReference>
<dbReference type="Gene3D" id="3.40.50.720">
    <property type="entry name" value="NAD(P)-binding Rossmann-like Domain"/>
    <property type="match status" value="1"/>
</dbReference>
<accession>A0A852TCX3</accession>
<sequence length="111" mass="12619">MQPFGVKVILIEPGSYKTNIWSSGKQVAVKSLESDSPYQEYMESIERYIANGENSFGDPLDVAKKIAQITSMDTPDIRYPIGRGVKATILVKNLLPWRIWEKIIISKLFKK</sequence>
<organism evidence="1 2">
    <name type="scientific">Neobacillus niacini</name>
    <dbReference type="NCBI Taxonomy" id="86668"/>
    <lineage>
        <taxon>Bacteria</taxon>
        <taxon>Bacillati</taxon>
        <taxon>Bacillota</taxon>
        <taxon>Bacilli</taxon>
        <taxon>Bacillales</taxon>
        <taxon>Bacillaceae</taxon>
        <taxon>Neobacillus</taxon>
    </lineage>
</organism>
<dbReference type="AlphaFoldDB" id="A0A852TCX3"/>
<comment type="caution">
    <text evidence="1">The sequence shown here is derived from an EMBL/GenBank/DDBJ whole genome shotgun (WGS) entry which is preliminary data.</text>
</comment>
<reference evidence="2" key="2">
    <citation type="submission" date="2020-08" db="EMBL/GenBank/DDBJ databases">
        <title>The Agave Microbiome: Exploring the role of microbial communities in plant adaptations to desert environments.</title>
        <authorList>
            <person name="Partida-Martinez L.P."/>
        </authorList>
    </citation>
    <scope>NUCLEOTIDE SEQUENCE [LARGE SCALE GENOMIC DNA]</scope>
    <source>
        <strain evidence="2">AT2.8</strain>
    </source>
</reference>
<proteinExistence type="predicted"/>
<dbReference type="Proteomes" id="UP000548423">
    <property type="component" value="Unassembled WGS sequence"/>
</dbReference>
<reference evidence="2" key="1">
    <citation type="submission" date="2020-07" db="EMBL/GenBank/DDBJ databases">
        <authorList>
            <person name="Partida-Martinez L."/>
            <person name="Huntemann M."/>
            <person name="Clum A."/>
            <person name="Wang J."/>
            <person name="Palaniappan K."/>
            <person name="Ritter S."/>
            <person name="Chen I.-M."/>
            <person name="Stamatis D."/>
            <person name="Reddy T."/>
            <person name="O'Malley R."/>
            <person name="Daum C."/>
            <person name="Shapiro N."/>
            <person name="Ivanova N."/>
            <person name="Kyrpides N."/>
            <person name="Woyke T."/>
        </authorList>
    </citation>
    <scope>NUCLEOTIDE SEQUENCE [LARGE SCALE GENOMIC DNA]</scope>
    <source>
        <strain evidence="2">AT2.8</strain>
    </source>
</reference>
<gene>
    <name evidence="1" type="ORF">F4694_003460</name>
</gene>
<evidence type="ECO:0000313" key="2">
    <source>
        <dbReference type="Proteomes" id="UP000548423"/>
    </source>
</evidence>
<evidence type="ECO:0000313" key="1">
    <source>
        <dbReference type="EMBL" id="NYE06680.1"/>
    </source>
</evidence>
<name>A0A852TCX3_9BACI</name>
<protein>
    <submittedName>
        <fullName evidence="1">NAD(P)-dependent dehydrogenase (Short-subunit alcohol dehydrogenase family)</fullName>
    </submittedName>
</protein>